<dbReference type="InterPro" id="IPR010045">
    <property type="entry name" value="DeoB"/>
</dbReference>
<proteinExistence type="inferred from homology"/>
<dbReference type="SUPFAM" id="SSF53649">
    <property type="entry name" value="Alkaline phosphatase-like"/>
    <property type="match status" value="1"/>
</dbReference>
<dbReference type="GO" id="GO:0000287">
    <property type="term" value="F:magnesium ion binding"/>
    <property type="evidence" value="ECO:0007669"/>
    <property type="project" value="InterPro"/>
</dbReference>
<dbReference type="Gene3D" id="3.40.720.10">
    <property type="entry name" value="Alkaline Phosphatase, subunit A"/>
    <property type="match status" value="1"/>
</dbReference>
<dbReference type="GO" id="GO:0043094">
    <property type="term" value="P:metabolic compound salvage"/>
    <property type="evidence" value="ECO:0007669"/>
    <property type="project" value="InterPro"/>
</dbReference>
<dbReference type="PANTHER" id="PTHR21110">
    <property type="entry name" value="PHOSPHOPENTOMUTASE"/>
    <property type="match status" value="1"/>
</dbReference>
<dbReference type="EMBL" id="WBUI01000032">
    <property type="protein sequence ID" value="KAB2929380.1"/>
    <property type="molecule type" value="Genomic_DNA"/>
</dbReference>
<gene>
    <name evidence="5" type="ORF">F9K24_20105</name>
</gene>
<organism evidence="5 6">
    <name type="scientific">Leptonema illini</name>
    <dbReference type="NCBI Taxonomy" id="183"/>
    <lineage>
        <taxon>Bacteria</taxon>
        <taxon>Pseudomonadati</taxon>
        <taxon>Spirochaetota</taxon>
        <taxon>Spirochaetia</taxon>
        <taxon>Leptospirales</taxon>
        <taxon>Leptospiraceae</taxon>
        <taxon>Leptonema</taxon>
    </lineage>
</organism>
<dbReference type="InterPro" id="IPR017850">
    <property type="entry name" value="Alkaline_phosphatase_core_sf"/>
</dbReference>
<evidence type="ECO:0000256" key="2">
    <source>
        <dbReference type="ARBA" id="ARBA00022723"/>
    </source>
</evidence>
<dbReference type="OrthoDB" id="9778226at2"/>
<evidence type="ECO:0000256" key="1">
    <source>
        <dbReference type="ARBA" id="ARBA00010373"/>
    </source>
</evidence>
<name>A0A833GXQ4_9LEPT</name>
<comment type="caution">
    <text evidence="5">The sequence shown here is derived from an EMBL/GenBank/DDBJ whole genome shotgun (WGS) entry which is preliminary data.</text>
</comment>
<accession>A0A833GXQ4</accession>
<keyword evidence="3" id="KW-0464">Manganese</keyword>
<protein>
    <submittedName>
        <fullName evidence="5">Metalloenzyme</fullName>
    </submittedName>
</protein>
<feature type="domain" description="Metalloenzyme" evidence="4">
    <location>
        <begin position="225"/>
        <end position="305"/>
    </location>
</feature>
<comment type="similarity">
    <text evidence="1">Belongs to the phosphopentomutase family.</text>
</comment>
<dbReference type="InterPro" id="IPR006124">
    <property type="entry name" value="Metalloenzyme"/>
</dbReference>
<evidence type="ECO:0000313" key="5">
    <source>
        <dbReference type="EMBL" id="KAB2929380.1"/>
    </source>
</evidence>
<dbReference type="Proteomes" id="UP000460298">
    <property type="component" value="Unassembled WGS sequence"/>
</dbReference>
<keyword evidence="2" id="KW-0479">Metal-binding</keyword>
<sequence length="341" mass="37944">MEKLSIHKRRGNEKNFTLVGPFYLNGTDVSVIYFFIDGIGIGPDDQATNPFSRYATSVLSVCSASSRADALSRDFLLLPLDAAMGIDGLPQSATGQTSLWTGVNAPQLLGHHLTGFPGPTLRAAIEEHSILKKFKNEGFAATLLNAYSEKFLKKLESMPRFASASTHTQKASGQPLFTLADLEAGRALYMDITHQIMHQYYPETKERFPIVDAHTRGADLVRIAQDYELVIFEYFLSDKAGHSQDFDAAQFVIESLETFIKGICEAMGPDDTLIISSDHGNLEDLSTKTHTHHRVPLLVYGRLMKDLAGDMQYLYDIPRRLYEIYGFALPPLILPQRPRAG</sequence>
<dbReference type="AlphaFoldDB" id="A0A833GXQ4"/>
<evidence type="ECO:0000313" key="6">
    <source>
        <dbReference type="Proteomes" id="UP000460298"/>
    </source>
</evidence>
<dbReference type="GO" id="GO:0005829">
    <property type="term" value="C:cytosol"/>
    <property type="evidence" value="ECO:0007669"/>
    <property type="project" value="TreeGrafter"/>
</dbReference>
<dbReference type="GO" id="GO:0009117">
    <property type="term" value="P:nucleotide metabolic process"/>
    <property type="evidence" value="ECO:0007669"/>
    <property type="project" value="InterPro"/>
</dbReference>
<dbReference type="PANTHER" id="PTHR21110:SF0">
    <property type="entry name" value="PHOSPHOPENTOMUTASE"/>
    <property type="match status" value="1"/>
</dbReference>
<dbReference type="GO" id="GO:0008973">
    <property type="term" value="F:phosphopentomutase activity"/>
    <property type="evidence" value="ECO:0007669"/>
    <property type="project" value="InterPro"/>
</dbReference>
<dbReference type="Pfam" id="PF01676">
    <property type="entry name" value="Metalloenzyme"/>
    <property type="match status" value="1"/>
</dbReference>
<reference evidence="5 6" key="1">
    <citation type="submission" date="2019-10" db="EMBL/GenBank/DDBJ databases">
        <title>Extracellular Electron Transfer in a Candidatus Methanoperedens spp. Enrichment Culture.</title>
        <authorList>
            <person name="Berger S."/>
            <person name="Rangel Shaw D."/>
            <person name="Berben T."/>
            <person name="In 'T Zandt M."/>
            <person name="Frank J."/>
            <person name="Reimann J."/>
            <person name="Jetten M.S.M."/>
            <person name="Welte C.U."/>
        </authorList>
    </citation>
    <scope>NUCLEOTIDE SEQUENCE [LARGE SCALE GENOMIC DNA]</scope>
    <source>
        <strain evidence="5">SB12</strain>
    </source>
</reference>
<evidence type="ECO:0000259" key="4">
    <source>
        <dbReference type="Pfam" id="PF01676"/>
    </source>
</evidence>
<evidence type="ECO:0000256" key="3">
    <source>
        <dbReference type="ARBA" id="ARBA00023211"/>
    </source>
</evidence>
<dbReference type="RefSeq" id="WP_002768830.1">
    <property type="nucleotide sequence ID" value="NZ_JQDG01000048.1"/>
</dbReference>